<evidence type="ECO:0000256" key="5">
    <source>
        <dbReference type="ARBA" id="ARBA00033748"/>
    </source>
</evidence>
<evidence type="ECO:0000259" key="7">
    <source>
        <dbReference type="Pfam" id="PF00296"/>
    </source>
</evidence>
<dbReference type="GO" id="GO:0004497">
    <property type="term" value="F:monooxygenase activity"/>
    <property type="evidence" value="ECO:0007669"/>
    <property type="project" value="UniProtKB-KW"/>
</dbReference>
<dbReference type="InterPro" id="IPR036661">
    <property type="entry name" value="Luciferase-like_sf"/>
</dbReference>
<dbReference type="EMBL" id="SZZH01000001">
    <property type="protein sequence ID" value="TKV60847.1"/>
    <property type="molecule type" value="Genomic_DNA"/>
</dbReference>
<feature type="domain" description="Luciferase-like" evidence="7">
    <location>
        <begin position="33"/>
        <end position="294"/>
    </location>
</feature>
<dbReference type="Proteomes" id="UP000306985">
    <property type="component" value="Unassembled WGS sequence"/>
</dbReference>
<protein>
    <submittedName>
        <fullName evidence="8">LLM class flavin-dependent oxidoreductase</fullName>
    </submittedName>
</protein>
<dbReference type="PANTHER" id="PTHR30011:SF16">
    <property type="entry name" value="C2H2 FINGER DOMAIN TRANSCRIPTION FACTOR (EUROFUNG)-RELATED"/>
    <property type="match status" value="1"/>
</dbReference>
<dbReference type="InterPro" id="IPR051260">
    <property type="entry name" value="Diverse_substr_monoxygenases"/>
</dbReference>
<proteinExistence type="inferred from homology"/>
<dbReference type="GO" id="GO:0016705">
    <property type="term" value="F:oxidoreductase activity, acting on paired donors, with incorporation or reduction of molecular oxygen"/>
    <property type="evidence" value="ECO:0007669"/>
    <property type="project" value="InterPro"/>
</dbReference>
<evidence type="ECO:0000313" key="9">
    <source>
        <dbReference type="Proteomes" id="UP000306985"/>
    </source>
</evidence>
<organism evidence="8 9">
    <name type="scientific">Nakamurella flava</name>
    <dbReference type="NCBI Taxonomy" id="2576308"/>
    <lineage>
        <taxon>Bacteria</taxon>
        <taxon>Bacillati</taxon>
        <taxon>Actinomycetota</taxon>
        <taxon>Actinomycetes</taxon>
        <taxon>Nakamurellales</taxon>
        <taxon>Nakamurellaceae</taxon>
        <taxon>Nakamurella</taxon>
    </lineage>
</organism>
<gene>
    <name evidence="8" type="ORF">FDO65_04065</name>
</gene>
<dbReference type="PANTHER" id="PTHR30011">
    <property type="entry name" value="ALKANESULFONATE MONOOXYGENASE-RELATED"/>
    <property type="match status" value="1"/>
</dbReference>
<comment type="similarity">
    <text evidence="5">Belongs to the NtaA/SnaA/DszA monooxygenase family.</text>
</comment>
<dbReference type="Pfam" id="PF00296">
    <property type="entry name" value="Bac_luciferase"/>
    <property type="match status" value="1"/>
</dbReference>
<reference evidence="8 9" key="1">
    <citation type="submission" date="2019-05" db="EMBL/GenBank/DDBJ databases">
        <title>Nakamurella sp. N5BH11, whole genome shotgun sequence.</title>
        <authorList>
            <person name="Tuo L."/>
        </authorList>
    </citation>
    <scope>NUCLEOTIDE SEQUENCE [LARGE SCALE GENOMIC DNA]</scope>
    <source>
        <strain evidence="8 9">N5BH11</strain>
    </source>
</reference>
<keyword evidence="2 6" id="KW-0288">FMN</keyword>
<keyword evidence="9" id="KW-1185">Reference proteome</keyword>
<dbReference type="Gene3D" id="3.20.20.30">
    <property type="entry name" value="Luciferase-like domain"/>
    <property type="match status" value="1"/>
</dbReference>
<dbReference type="RefSeq" id="WP_137448150.1">
    <property type="nucleotide sequence ID" value="NZ_SZZH01000001.1"/>
</dbReference>
<dbReference type="OrthoDB" id="3265338at2"/>
<comment type="caution">
    <text evidence="8">The sequence shown here is derived from an EMBL/GenBank/DDBJ whole genome shotgun (WGS) entry which is preliminary data.</text>
</comment>
<dbReference type="InterPro" id="IPR016215">
    <property type="entry name" value="NTA_MOA"/>
</dbReference>
<evidence type="ECO:0000313" key="8">
    <source>
        <dbReference type="EMBL" id="TKV60847.1"/>
    </source>
</evidence>
<feature type="binding site" evidence="6">
    <location>
        <position position="57"/>
    </location>
    <ligand>
        <name>FMN</name>
        <dbReference type="ChEBI" id="CHEBI:58210"/>
    </ligand>
</feature>
<evidence type="ECO:0000256" key="2">
    <source>
        <dbReference type="ARBA" id="ARBA00022643"/>
    </source>
</evidence>
<name>A0A4U6QK26_9ACTN</name>
<dbReference type="AlphaFoldDB" id="A0A4U6QK26"/>
<accession>A0A4U6QK26</accession>
<dbReference type="PIRSF" id="PIRSF000337">
    <property type="entry name" value="NTA_MOA"/>
    <property type="match status" value="1"/>
</dbReference>
<keyword evidence="3" id="KW-0560">Oxidoreductase</keyword>
<dbReference type="SUPFAM" id="SSF51679">
    <property type="entry name" value="Bacterial luciferase-like"/>
    <property type="match status" value="1"/>
</dbReference>
<evidence type="ECO:0000256" key="3">
    <source>
        <dbReference type="ARBA" id="ARBA00023002"/>
    </source>
</evidence>
<dbReference type="InterPro" id="IPR011251">
    <property type="entry name" value="Luciferase-like_dom"/>
</dbReference>
<evidence type="ECO:0000256" key="6">
    <source>
        <dbReference type="PIRSR" id="PIRSR000337-1"/>
    </source>
</evidence>
<feature type="binding site" evidence="6">
    <location>
        <position position="147"/>
    </location>
    <ligand>
        <name>FMN</name>
        <dbReference type="ChEBI" id="CHEBI:58210"/>
    </ligand>
</feature>
<sequence length="382" mass="39866">MTTTPLLIGVALDGAGWHPAAWREPTAHPAALFASRTWVELARTADTGGLDFLTLEDVFAPAADGSAPVRLDATLLAARLAPVTTAIGLLPSVAAQQTEPFHAAKAIATLDYAATGRAGVLVRASTSPAEYAHLGRRTGPAPAAERYGEVADYVEVLRRLWDSWEDDAEIRDAATGRFVDIDKLHYIDFAGPHFSVKGPSITPRPPQGQPPVAVTVDASALTDPTALRAAVRGADLVLAPAADVGEFGVAADRIRASAPTPDQGPAIVAEIAVALDRPGDPADRRLARLDGRQSWSSPTAVVGGSADAVADTIGRWQAAGADGVRLRPAVLPDDLHAITDDLLPALRARGLTRPAENAAATFRDRLGLARPENRYATSGVSA</sequence>
<keyword evidence="4" id="KW-0503">Monooxygenase</keyword>
<evidence type="ECO:0000256" key="1">
    <source>
        <dbReference type="ARBA" id="ARBA00022630"/>
    </source>
</evidence>
<evidence type="ECO:0000256" key="4">
    <source>
        <dbReference type="ARBA" id="ARBA00023033"/>
    </source>
</evidence>
<keyword evidence="1 6" id="KW-0285">Flavoprotein</keyword>